<dbReference type="NCBIfam" id="TIGR04223">
    <property type="entry name" value="quorum_AgrD"/>
    <property type="match status" value="1"/>
</dbReference>
<accession>A0ABW3UEQ7</accession>
<feature type="signal peptide" evidence="1">
    <location>
        <begin position="1"/>
        <end position="20"/>
    </location>
</feature>
<name>A0ABW3UEQ7_9BACL</name>
<keyword evidence="1" id="KW-0732">Signal</keyword>
<dbReference type="RefSeq" id="WP_144027730.1">
    <property type="nucleotide sequence ID" value="NZ_BAABJG010000027.1"/>
</dbReference>
<comment type="caution">
    <text evidence="2">The sequence shown here is derived from an EMBL/GenBank/DDBJ whole genome shotgun (WGS) entry which is preliminary data.</text>
</comment>
<protein>
    <submittedName>
        <fullName evidence="2">AgrD family cyclic lactone autoinducer peptide</fullName>
    </submittedName>
</protein>
<evidence type="ECO:0000313" key="2">
    <source>
        <dbReference type="EMBL" id="MFD1218976.1"/>
    </source>
</evidence>
<sequence length="40" mass="4472">MKNKLAILANSILMTLAAFFVTTNSISTHRPETPQELLKK</sequence>
<evidence type="ECO:0000313" key="3">
    <source>
        <dbReference type="Proteomes" id="UP001597180"/>
    </source>
</evidence>
<evidence type="ECO:0000256" key="1">
    <source>
        <dbReference type="SAM" id="SignalP"/>
    </source>
</evidence>
<organism evidence="2 3">
    <name type="scientific">Paenibacillus vulneris</name>
    <dbReference type="NCBI Taxonomy" id="1133364"/>
    <lineage>
        <taxon>Bacteria</taxon>
        <taxon>Bacillati</taxon>
        <taxon>Bacillota</taxon>
        <taxon>Bacilli</taxon>
        <taxon>Bacillales</taxon>
        <taxon>Paenibacillaceae</taxon>
        <taxon>Paenibacillus</taxon>
    </lineage>
</organism>
<reference evidence="3" key="1">
    <citation type="journal article" date="2019" name="Int. J. Syst. Evol. Microbiol.">
        <title>The Global Catalogue of Microorganisms (GCM) 10K type strain sequencing project: providing services to taxonomists for standard genome sequencing and annotation.</title>
        <authorList>
            <consortium name="The Broad Institute Genomics Platform"/>
            <consortium name="The Broad Institute Genome Sequencing Center for Infectious Disease"/>
            <person name="Wu L."/>
            <person name="Ma J."/>
        </authorList>
    </citation>
    <scope>NUCLEOTIDE SEQUENCE [LARGE SCALE GENOMIC DNA]</scope>
    <source>
        <strain evidence="3">CCUG 53270</strain>
    </source>
</reference>
<gene>
    <name evidence="2" type="ORF">ACFQ4B_02485</name>
</gene>
<feature type="chain" id="PRO_5045221872" evidence="1">
    <location>
        <begin position="21"/>
        <end position="40"/>
    </location>
</feature>
<proteinExistence type="predicted"/>
<keyword evidence="3" id="KW-1185">Reference proteome</keyword>
<dbReference type="Proteomes" id="UP001597180">
    <property type="component" value="Unassembled WGS sequence"/>
</dbReference>
<dbReference type="InterPro" id="IPR009229">
    <property type="entry name" value="AgrD"/>
</dbReference>
<dbReference type="EMBL" id="JBHTLU010000007">
    <property type="protein sequence ID" value="MFD1218976.1"/>
    <property type="molecule type" value="Genomic_DNA"/>
</dbReference>